<dbReference type="EMBL" id="CAJVCH010477122">
    <property type="protein sequence ID" value="CAG7820401.1"/>
    <property type="molecule type" value="Genomic_DNA"/>
</dbReference>
<organism evidence="1 2">
    <name type="scientific">Allacma fusca</name>
    <dbReference type="NCBI Taxonomy" id="39272"/>
    <lineage>
        <taxon>Eukaryota</taxon>
        <taxon>Metazoa</taxon>
        <taxon>Ecdysozoa</taxon>
        <taxon>Arthropoda</taxon>
        <taxon>Hexapoda</taxon>
        <taxon>Collembola</taxon>
        <taxon>Symphypleona</taxon>
        <taxon>Sminthuridae</taxon>
        <taxon>Allacma</taxon>
    </lineage>
</organism>
<dbReference type="OrthoDB" id="40334at2759"/>
<keyword evidence="2" id="KW-1185">Reference proteome</keyword>
<evidence type="ECO:0000313" key="1">
    <source>
        <dbReference type="EMBL" id="CAG7820401.1"/>
    </source>
</evidence>
<proteinExistence type="predicted"/>
<gene>
    <name evidence="1" type="ORF">AFUS01_LOCUS30791</name>
</gene>
<name>A0A8J2KV76_9HEXA</name>
<feature type="non-terminal residue" evidence="1">
    <location>
        <position position="1"/>
    </location>
</feature>
<reference evidence="1" key="1">
    <citation type="submission" date="2021-06" db="EMBL/GenBank/DDBJ databases">
        <authorList>
            <person name="Hodson N. C."/>
            <person name="Mongue J. A."/>
            <person name="Jaron S. K."/>
        </authorList>
    </citation>
    <scope>NUCLEOTIDE SEQUENCE</scope>
</reference>
<dbReference type="AlphaFoldDB" id="A0A8J2KV76"/>
<dbReference type="Proteomes" id="UP000708208">
    <property type="component" value="Unassembled WGS sequence"/>
</dbReference>
<evidence type="ECO:0000313" key="2">
    <source>
        <dbReference type="Proteomes" id="UP000708208"/>
    </source>
</evidence>
<comment type="caution">
    <text evidence="1">The sequence shown here is derived from an EMBL/GenBank/DDBJ whole genome shotgun (WGS) entry which is preliminary data.</text>
</comment>
<accession>A0A8J2KV76</accession>
<sequence length="81" mass="8821">GKKNNVGHNWKGNGFLTGGTLIIEKGGRNVILSYKMQALADHLENSKILKALNIDENSVITPTQSVITTQPICVDDVCTRK</sequence>
<protein>
    <submittedName>
        <fullName evidence="1">Uncharacterized protein</fullName>
    </submittedName>
</protein>